<evidence type="ECO:0000256" key="4">
    <source>
        <dbReference type="ARBA" id="ARBA00022837"/>
    </source>
</evidence>
<dbReference type="OrthoDB" id="6252479at2759"/>
<dbReference type="InterPro" id="IPR020894">
    <property type="entry name" value="Cadherin_CS"/>
</dbReference>
<keyword evidence="7" id="KW-0472">Membrane</keyword>
<keyword evidence="2" id="KW-0812">Transmembrane</keyword>
<protein>
    <submittedName>
        <fullName evidence="11">Cadherin-87A</fullName>
    </submittedName>
</protein>
<evidence type="ECO:0000256" key="2">
    <source>
        <dbReference type="ARBA" id="ARBA00022692"/>
    </source>
</evidence>
<evidence type="ECO:0000256" key="8">
    <source>
        <dbReference type="PROSITE-ProRule" id="PRU00043"/>
    </source>
</evidence>
<accession>A0A3M7T3N1</accession>
<dbReference type="GO" id="GO:0005886">
    <property type="term" value="C:plasma membrane"/>
    <property type="evidence" value="ECO:0007669"/>
    <property type="project" value="InterPro"/>
</dbReference>
<keyword evidence="3" id="KW-0677">Repeat</keyword>
<feature type="domain" description="Cadherin" evidence="10">
    <location>
        <begin position="385"/>
        <end position="526"/>
    </location>
</feature>
<evidence type="ECO:0000256" key="5">
    <source>
        <dbReference type="ARBA" id="ARBA00022889"/>
    </source>
</evidence>
<proteinExistence type="predicted"/>
<name>A0A3M7T3N1_BRAPC</name>
<dbReference type="SUPFAM" id="SSF49313">
    <property type="entry name" value="Cadherin-like"/>
    <property type="match status" value="2"/>
</dbReference>
<feature type="signal peptide" evidence="9">
    <location>
        <begin position="1"/>
        <end position="20"/>
    </location>
</feature>
<keyword evidence="6" id="KW-1133">Transmembrane helix</keyword>
<feature type="chain" id="PRO_5018113082" evidence="9">
    <location>
        <begin position="21"/>
        <end position="865"/>
    </location>
</feature>
<dbReference type="STRING" id="10195.A0A3M7T3N1"/>
<organism evidence="11 12">
    <name type="scientific">Brachionus plicatilis</name>
    <name type="common">Marine rotifer</name>
    <name type="synonym">Brachionus muelleri</name>
    <dbReference type="NCBI Taxonomy" id="10195"/>
    <lineage>
        <taxon>Eukaryota</taxon>
        <taxon>Metazoa</taxon>
        <taxon>Spiralia</taxon>
        <taxon>Gnathifera</taxon>
        <taxon>Rotifera</taxon>
        <taxon>Eurotatoria</taxon>
        <taxon>Monogononta</taxon>
        <taxon>Pseudotrocha</taxon>
        <taxon>Ploima</taxon>
        <taxon>Brachionidae</taxon>
        <taxon>Brachionus</taxon>
    </lineage>
</organism>
<evidence type="ECO:0000259" key="10">
    <source>
        <dbReference type="PROSITE" id="PS50268"/>
    </source>
</evidence>
<reference evidence="11 12" key="1">
    <citation type="journal article" date="2018" name="Sci. Rep.">
        <title>Genomic signatures of local adaptation to the degree of environmental predictability in rotifers.</title>
        <authorList>
            <person name="Franch-Gras L."/>
            <person name="Hahn C."/>
            <person name="Garcia-Roger E.M."/>
            <person name="Carmona M.J."/>
            <person name="Serra M."/>
            <person name="Gomez A."/>
        </authorList>
    </citation>
    <scope>NUCLEOTIDE SEQUENCE [LARGE SCALE GENOMIC DNA]</scope>
    <source>
        <strain evidence="11">HYR1</strain>
    </source>
</reference>
<keyword evidence="4 8" id="KW-0106">Calcium</keyword>
<evidence type="ECO:0000256" key="6">
    <source>
        <dbReference type="ARBA" id="ARBA00022989"/>
    </source>
</evidence>
<gene>
    <name evidence="11" type="ORF">BpHYR1_013164</name>
</gene>
<dbReference type="EMBL" id="REGN01000363">
    <property type="protein sequence ID" value="RNA42470.1"/>
    <property type="molecule type" value="Genomic_DNA"/>
</dbReference>
<sequence>MKNFAFFLILIDFFEIDGQGDFYFTKTLDGEPFETNLNPSLRKNVSYIKAVDINNNKIEYSIKSSEFDVDKNDGSIYLIARLAPNFQRPNYQKIVEISCSNGVRTLAFSNRLLIINSKQPPIITNNLLFLELEEQNNYPVNLTYKNGSLYEINARNPYPLNAIVTLSCDQTSDSRSCGIFEVVKNEAKSSSNEWFGHILLKKKLDYSIDSIYYFTIIASNGGIESTRKTLQIRVLPNLKKAAQLSEKSLFFTIPEEQIANTLIGQLEFNSAYDRTIQQLLVASVVSSYDELLAEGISDQDLNFQFNNKYFYIDQNNRLLSRLKIDSDSKTFNKLNGVVNLWIAIRHRITGNLLNLSKITIQILDLNDNKPKFGIIHQNFSIVSSQIQQVNSSIIENEHGPIILNLPIDRNFLIFDKDLAENSTFRLKLDSYEPKNSLTGCLINKLDEYFNLNQAIESKSTLNLINTIPFDFDTLNIRPSFDSRGVAFKDLNISLIVQELESDKKLISEPLFITLRVQDINDNRPIFNQEVYYIYVSNFTNDKSPQLILKFDVTDQDIGVYGLQGLNCFLLGDGSEKPYGNYEIFEPIYHLILMCKDNKGYGNVAFSNLIINFQKAVKPELIFSVNTYYVLASGPTGTEIPELVLRPKNFKTNTKLKYTVQPKLENLFRVGEDGVFKISAKKLDMSNSVNQNGTFLVPILVNDENDNSQLIHVIVQLSSFLITNQCPKISDNAMCKFSINRESFDPKLIRFCFYGASPVSYNVRLNSDPFFNQILYSLTPDSPQYLYSDSRDGCVKILPSFNLEGFDKNYISYSIGVFNPHYPECVGISKRNCLITIEKSPDNKIRCAKKYQIVGKLNFIQIRKIF</sequence>
<dbReference type="Proteomes" id="UP000276133">
    <property type="component" value="Unassembled WGS sequence"/>
</dbReference>
<keyword evidence="12" id="KW-1185">Reference proteome</keyword>
<evidence type="ECO:0000256" key="3">
    <source>
        <dbReference type="ARBA" id="ARBA00022737"/>
    </source>
</evidence>
<dbReference type="PANTHER" id="PTHR24025">
    <property type="entry name" value="DESMOGLEIN FAMILY MEMBER"/>
    <property type="match status" value="1"/>
</dbReference>
<dbReference type="Gene3D" id="2.60.40.60">
    <property type="entry name" value="Cadherins"/>
    <property type="match status" value="1"/>
</dbReference>
<dbReference type="GO" id="GO:0005911">
    <property type="term" value="C:cell-cell junction"/>
    <property type="evidence" value="ECO:0007669"/>
    <property type="project" value="TreeGrafter"/>
</dbReference>
<evidence type="ECO:0000256" key="1">
    <source>
        <dbReference type="ARBA" id="ARBA00004370"/>
    </source>
</evidence>
<evidence type="ECO:0000256" key="7">
    <source>
        <dbReference type="ARBA" id="ARBA00023136"/>
    </source>
</evidence>
<dbReference type="PROSITE" id="PS00232">
    <property type="entry name" value="CADHERIN_1"/>
    <property type="match status" value="2"/>
</dbReference>
<evidence type="ECO:0000313" key="11">
    <source>
        <dbReference type="EMBL" id="RNA42470.1"/>
    </source>
</evidence>
<dbReference type="InterPro" id="IPR050971">
    <property type="entry name" value="Cadherin-domain_protein"/>
</dbReference>
<dbReference type="InterPro" id="IPR002126">
    <property type="entry name" value="Cadherin-like_dom"/>
</dbReference>
<dbReference type="GO" id="GO:0007156">
    <property type="term" value="P:homophilic cell adhesion via plasma membrane adhesion molecules"/>
    <property type="evidence" value="ECO:0007669"/>
    <property type="project" value="InterPro"/>
</dbReference>
<feature type="domain" description="Cadherin" evidence="10">
    <location>
        <begin position="245"/>
        <end position="372"/>
    </location>
</feature>
<comment type="subcellular location">
    <subcellularLocation>
        <location evidence="1">Membrane</location>
    </subcellularLocation>
</comment>
<dbReference type="PANTHER" id="PTHR24025:SF23">
    <property type="entry name" value="NEURAL-CADHERIN"/>
    <property type="match status" value="1"/>
</dbReference>
<evidence type="ECO:0000256" key="9">
    <source>
        <dbReference type="SAM" id="SignalP"/>
    </source>
</evidence>
<keyword evidence="9" id="KW-0732">Signal</keyword>
<dbReference type="PRINTS" id="PR00205">
    <property type="entry name" value="CADHERIN"/>
</dbReference>
<evidence type="ECO:0000313" key="12">
    <source>
        <dbReference type="Proteomes" id="UP000276133"/>
    </source>
</evidence>
<dbReference type="InterPro" id="IPR015919">
    <property type="entry name" value="Cadherin-like_sf"/>
</dbReference>
<dbReference type="CDD" id="cd11304">
    <property type="entry name" value="Cadherin_repeat"/>
    <property type="match status" value="1"/>
</dbReference>
<comment type="caution">
    <text evidence="11">The sequence shown here is derived from an EMBL/GenBank/DDBJ whole genome shotgun (WGS) entry which is preliminary data.</text>
</comment>
<dbReference type="PROSITE" id="PS50268">
    <property type="entry name" value="CADHERIN_2"/>
    <property type="match status" value="2"/>
</dbReference>
<dbReference type="AlphaFoldDB" id="A0A3M7T3N1"/>
<dbReference type="GO" id="GO:0005509">
    <property type="term" value="F:calcium ion binding"/>
    <property type="evidence" value="ECO:0007669"/>
    <property type="project" value="UniProtKB-UniRule"/>
</dbReference>
<keyword evidence="5" id="KW-0130">Cell adhesion</keyword>